<evidence type="ECO:0000256" key="5">
    <source>
        <dbReference type="ARBA" id="ARBA00023004"/>
    </source>
</evidence>
<dbReference type="SFLD" id="SFLDG01121">
    <property type="entry name" value="Diphthamide_biosynthesis"/>
    <property type="match status" value="1"/>
</dbReference>
<dbReference type="GO" id="GO:0090560">
    <property type="term" value="F:2-(3-amino-3-carboxypropyl)histidine synthase activity"/>
    <property type="evidence" value="ECO:0007669"/>
    <property type="project" value="EnsemblFungi"/>
</dbReference>
<protein>
    <recommendedName>
        <fullName evidence="9">2-(3-amino-3-carboxypropyl)histidine synthase subunit 2</fullName>
    </recommendedName>
</protein>
<dbReference type="InterPro" id="IPR016435">
    <property type="entry name" value="DPH1/DPH2"/>
</dbReference>
<keyword evidence="9" id="KW-0963">Cytoplasm</keyword>
<comment type="function">
    <text evidence="9">Required for the first step of diphthamide biosynthesis, a post-translational modification of histidine which occurs in elongation factor 2. DPH1 and DPH2 transfer a 3-amino-3-carboxypropyl (ACP) group from S-adenosyl-L-methionine (SAM) to a histidine residue, the reaction is assisted by a reduction system comprising DPH3 and a NADH-dependent reductase. Facilitates the reduction of the catalytic iron-sulfur cluster found in the DPH1 subunit.</text>
</comment>
<dbReference type="GO" id="GO:0120513">
    <property type="term" value="C:2-(3-amino-3-carboxypropyl)histidine synthase complex"/>
    <property type="evidence" value="ECO:0007669"/>
    <property type="project" value="EnsemblFungi"/>
</dbReference>
<comment type="pathway">
    <text evidence="2 9">Protein modification; peptidyl-diphthamide biosynthesis.</text>
</comment>
<dbReference type="RefSeq" id="XP_001485698.2">
    <property type="nucleotide sequence ID" value="XM_001485648.1"/>
</dbReference>
<organism evidence="10 11">
    <name type="scientific">Meyerozyma guilliermondii (strain ATCC 6260 / CBS 566 / DSM 6381 / JCM 1539 / NBRC 10279 / NRRL Y-324)</name>
    <name type="common">Yeast</name>
    <name type="synonym">Candida guilliermondii</name>
    <dbReference type="NCBI Taxonomy" id="294746"/>
    <lineage>
        <taxon>Eukaryota</taxon>
        <taxon>Fungi</taxon>
        <taxon>Dikarya</taxon>
        <taxon>Ascomycota</taxon>
        <taxon>Saccharomycotina</taxon>
        <taxon>Pichiomycetes</taxon>
        <taxon>Debaryomycetaceae</taxon>
        <taxon>Meyerozyma</taxon>
    </lineage>
</organism>
<dbReference type="GO" id="GO:0051539">
    <property type="term" value="F:4 iron, 4 sulfur cluster binding"/>
    <property type="evidence" value="ECO:0007669"/>
    <property type="project" value="EnsemblFungi"/>
</dbReference>
<evidence type="ECO:0000256" key="4">
    <source>
        <dbReference type="ARBA" id="ARBA00022723"/>
    </source>
</evidence>
<evidence type="ECO:0000313" key="11">
    <source>
        <dbReference type="Proteomes" id="UP000001997"/>
    </source>
</evidence>
<dbReference type="STRING" id="294746.A5DDL8"/>
<comment type="cofactor">
    <cofactor evidence="1">
        <name>[4Fe-4S] cluster</name>
        <dbReference type="ChEBI" id="CHEBI:49883"/>
    </cofactor>
</comment>
<dbReference type="GO" id="GO:0046872">
    <property type="term" value="F:metal ion binding"/>
    <property type="evidence" value="ECO:0007669"/>
    <property type="project" value="UniProtKB-KW"/>
</dbReference>
<dbReference type="FunCoup" id="A5DDL8">
    <property type="interactions" value="969"/>
</dbReference>
<name>A5DDL8_PICGU</name>
<comment type="subunit">
    <text evidence="7">Component of the 2-(3-amino-3-carboxypropyl)histidine synthase complex composed of DPH1, DPH2, DPH3 and a NADH-dependent reductase, predominantly CBR1.</text>
</comment>
<dbReference type="PANTHER" id="PTHR10762:SF2">
    <property type="entry name" value="2-(3-AMINO-3-CARBOXYPROPYL)HISTIDINE SYNTHASE SUBUNIT 2"/>
    <property type="match status" value="1"/>
</dbReference>
<dbReference type="KEGG" id="pgu:PGUG_01369"/>
<dbReference type="HOGENOM" id="CLU_015210_1_1_1"/>
<dbReference type="Pfam" id="PF01866">
    <property type="entry name" value="Diphthamide_syn"/>
    <property type="match status" value="1"/>
</dbReference>
<evidence type="ECO:0000256" key="3">
    <source>
        <dbReference type="ARBA" id="ARBA00006179"/>
    </source>
</evidence>
<accession>A5DDL8</accession>
<sequence>MDAAPALSTHQDEATFQFDKVSTKKKLRNHLEVGDNVEYSELVAAIRDYYSLDQVEEYLSATNHQNYLFKHITLQFPDELLMDAATVVHELQRNLSQIQVMNTIAKNDEPMENCQEKSCGCRGNSVDTTNGQRLWILADTSYSPCCIDEVAAEHANSDLVVHFGDACLNPVDKVRAAYVLGKPKFDAGSFREKFKEKFIDSNAKVVVMADAPFTRYLRQFYDDFKSLYPNLVIAELYQEAGSLHDIIDYKPMKSSGLQTLNRTFEGGLNSLEDLKDYSLLHITRPHDPRLLQLTTRFSSVSIYDPFTKEIVDGPYPNLMRRYRYMHMARSAGTIGILVNTLSLSNTKTLLNAISSKIREAGKKYYMFVVGKPNVAKLANFENVELWCVLGCDHQGIIIDQSNEYFKPIITPYELILALNDEVEWTGQWVTEFNTVLDQLQNDETLQENKDGDESDEEPVFDPVTGTFVSTSKPLRRIEHLRVTMNGEKNEPSNNSLVERFSNTVAIKGTVSTSAMHLQNREWTGLGSDFVDDEEGAIVEEGRGGIARGYDYDREVHK</sequence>
<keyword evidence="11" id="KW-1185">Reference proteome</keyword>
<dbReference type="Proteomes" id="UP000001997">
    <property type="component" value="Unassembled WGS sequence"/>
</dbReference>
<gene>
    <name evidence="10" type="ORF">PGUG_01369</name>
</gene>
<dbReference type="OrthoDB" id="449241at2759"/>
<dbReference type="InterPro" id="IPR042265">
    <property type="entry name" value="DPH1/DPH2_3"/>
</dbReference>
<dbReference type="PANTHER" id="PTHR10762">
    <property type="entry name" value="DIPHTHAMIDE BIOSYNTHESIS PROTEIN"/>
    <property type="match status" value="1"/>
</dbReference>
<dbReference type="EMBL" id="CH408156">
    <property type="protein sequence ID" value="EDK37271.2"/>
    <property type="molecule type" value="Genomic_DNA"/>
</dbReference>
<dbReference type="SFLD" id="SFLDS00032">
    <property type="entry name" value="Radical_SAM_3-amino-3-carboxyp"/>
    <property type="match status" value="1"/>
</dbReference>
<proteinExistence type="inferred from homology"/>
<evidence type="ECO:0000256" key="2">
    <source>
        <dbReference type="ARBA" id="ARBA00005156"/>
    </source>
</evidence>
<comment type="subcellular location">
    <subcellularLocation>
        <location evidence="9">Cytoplasm</location>
    </subcellularLocation>
</comment>
<dbReference type="GO" id="GO:0005737">
    <property type="term" value="C:cytoplasm"/>
    <property type="evidence" value="ECO:0007669"/>
    <property type="project" value="UniProtKB-SubCell"/>
</dbReference>
<keyword evidence="5 9" id="KW-0408">Iron</keyword>
<comment type="similarity">
    <text evidence="3 9">Belongs to the DPH1/DPH2 family. DPH2 subfamily.</text>
</comment>
<evidence type="ECO:0000256" key="6">
    <source>
        <dbReference type="ARBA" id="ARBA00023014"/>
    </source>
</evidence>
<dbReference type="FunFam" id="3.40.50.11860:FF:000001">
    <property type="entry name" value="2-(3-amino-3-carboxypropyl)histidine synthase subunit 2"/>
    <property type="match status" value="1"/>
</dbReference>
<dbReference type="InParanoid" id="A5DDL8"/>
<comment type="function">
    <text evidence="8">Required for the first step of diphthamide biosynthesis, a post-translational modification of histidine which occurs in elongation factor 2. DPH1 and DPH2 transfer a 3-amino-3-carboxypropyl (ACP) group from S-adenosyl-L-methionine (SAM) to a histidine residue, the reaction is assisted by a reduction system comprising DPH3 and a NADH-dependent reductase, predominantly CBR1. Facilitates the reduction of the catalytic iron-sulfur cluster found in the DPH1 subunit.</text>
</comment>
<keyword evidence="6 9" id="KW-0411">Iron-sulfur</keyword>
<reference evidence="10 11" key="1">
    <citation type="journal article" date="2009" name="Nature">
        <title>Evolution of pathogenicity and sexual reproduction in eight Candida genomes.</title>
        <authorList>
            <person name="Butler G."/>
            <person name="Rasmussen M.D."/>
            <person name="Lin M.F."/>
            <person name="Santos M.A."/>
            <person name="Sakthikumar S."/>
            <person name="Munro C.A."/>
            <person name="Rheinbay E."/>
            <person name="Grabherr M."/>
            <person name="Forche A."/>
            <person name="Reedy J.L."/>
            <person name="Agrafioti I."/>
            <person name="Arnaud M.B."/>
            <person name="Bates S."/>
            <person name="Brown A.J."/>
            <person name="Brunke S."/>
            <person name="Costanzo M.C."/>
            <person name="Fitzpatrick D.A."/>
            <person name="de Groot P.W."/>
            <person name="Harris D."/>
            <person name="Hoyer L.L."/>
            <person name="Hube B."/>
            <person name="Klis F.M."/>
            <person name="Kodira C."/>
            <person name="Lennard N."/>
            <person name="Logue M.E."/>
            <person name="Martin R."/>
            <person name="Neiman A.M."/>
            <person name="Nikolaou E."/>
            <person name="Quail M.A."/>
            <person name="Quinn J."/>
            <person name="Santos M.C."/>
            <person name="Schmitzberger F.F."/>
            <person name="Sherlock G."/>
            <person name="Shah P."/>
            <person name="Silverstein K.A."/>
            <person name="Skrzypek M.S."/>
            <person name="Soll D."/>
            <person name="Staggs R."/>
            <person name="Stansfield I."/>
            <person name="Stumpf M.P."/>
            <person name="Sudbery P.E."/>
            <person name="Srikantha T."/>
            <person name="Zeng Q."/>
            <person name="Berman J."/>
            <person name="Berriman M."/>
            <person name="Heitman J."/>
            <person name="Gow N.A."/>
            <person name="Lorenz M.C."/>
            <person name="Birren B.W."/>
            <person name="Kellis M."/>
            <person name="Cuomo C.A."/>
        </authorList>
    </citation>
    <scope>NUCLEOTIDE SEQUENCE [LARGE SCALE GENOMIC DNA]</scope>
    <source>
        <strain evidence="11">ATCC 6260 / CBS 566 / DSM 6381 / JCM 1539 / NBRC 10279 / NRRL Y-324</strain>
    </source>
</reference>
<dbReference type="GeneID" id="5128249"/>
<dbReference type="SFLD" id="SFLDF00408">
    <property type="entry name" value="Diphthamide_biosynthesis_famil"/>
    <property type="match status" value="1"/>
</dbReference>
<evidence type="ECO:0000256" key="8">
    <source>
        <dbReference type="ARBA" id="ARBA00054092"/>
    </source>
</evidence>
<evidence type="ECO:0000256" key="1">
    <source>
        <dbReference type="ARBA" id="ARBA00001966"/>
    </source>
</evidence>
<dbReference type="UniPathway" id="UPA00559"/>
<dbReference type="AlphaFoldDB" id="A5DDL8"/>
<dbReference type="InterPro" id="IPR010014">
    <property type="entry name" value="DHP2"/>
</dbReference>
<keyword evidence="4 9" id="KW-0479">Metal-binding</keyword>
<evidence type="ECO:0000256" key="7">
    <source>
        <dbReference type="ARBA" id="ARBA00034128"/>
    </source>
</evidence>
<dbReference type="NCBIfam" id="TIGR00322">
    <property type="entry name" value="diphth2_R"/>
    <property type="match status" value="1"/>
</dbReference>
<dbReference type="Gene3D" id="3.40.50.11860">
    <property type="entry name" value="Diphthamide synthesis DPH1/DPH2 domain 3"/>
    <property type="match status" value="1"/>
</dbReference>
<dbReference type="eggNOG" id="KOG2648">
    <property type="taxonomic scope" value="Eukaryota"/>
</dbReference>
<dbReference type="OMA" id="QIWNENH"/>
<dbReference type="GO" id="GO:0017183">
    <property type="term" value="P:protein histidyl modification to diphthamide"/>
    <property type="evidence" value="ECO:0007669"/>
    <property type="project" value="UniProtKB-UniPathway"/>
</dbReference>
<dbReference type="NCBIfam" id="TIGR00272">
    <property type="entry name" value="DPH2"/>
    <property type="match status" value="1"/>
</dbReference>
<dbReference type="Gene3D" id="3.40.50.11840">
    <property type="entry name" value="Diphthamide synthesis DPH1/DPH2 domain 1"/>
    <property type="match status" value="1"/>
</dbReference>
<dbReference type="VEuPathDB" id="FungiDB:PGUG_01369"/>
<evidence type="ECO:0000256" key="9">
    <source>
        <dbReference type="RuleBase" id="RU364133"/>
    </source>
</evidence>
<dbReference type="InterPro" id="IPR042263">
    <property type="entry name" value="DPH1/DPH2_1"/>
</dbReference>
<evidence type="ECO:0000313" key="10">
    <source>
        <dbReference type="EMBL" id="EDK37271.2"/>
    </source>
</evidence>